<sequence>MVDSTLCWRPQIAEISRKTFATFHSLKRWKNFLPIKTKISIVNSIMLPVLDYADACYPDLSEELTNKLDRLQNLCIRFIFGLKKYDHVSQYRSMLGWLPIKHRRNLHVLSLLYSTLFCPSTPLYLKERFSFLGNPSFHLNLRSQKDNKLSIPTSNSNSYYNSFSIKAVRLWNELPAEIRQSPSISVFKNRVKNFYLSMI</sequence>
<proteinExistence type="predicted"/>
<comment type="caution">
    <text evidence="1">The sequence shown here is derived from an EMBL/GenBank/DDBJ whole genome shotgun (WGS) entry which is preliminary data.</text>
</comment>
<reference evidence="1" key="1">
    <citation type="submission" date="2022-03" db="EMBL/GenBank/DDBJ databases">
        <authorList>
            <person name="Tunstrom K."/>
        </authorList>
    </citation>
    <scope>NUCLEOTIDE SEQUENCE</scope>
</reference>
<evidence type="ECO:0000313" key="2">
    <source>
        <dbReference type="Proteomes" id="UP001153954"/>
    </source>
</evidence>
<name>A0AAU9TWE0_EUPED</name>
<evidence type="ECO:0000313" key="1">
    <source>
        <dbReference type="EMBL" id="CAH2091004.1"/>
    </source>
</evidence>
<dbReference type="EMBL" id="CAKOGL010000010">
    <property type="protein sequence ID" value="CAH2091004.1"/>
    <property type="molecule type" value="Genomic_DNA"/>
</dbReference>
<protein>
    <recommendedName>
        <fullName evidence="3">Maturase K</fullName>
    </recommendedName>
</protein>
<gene>
    <name evidence="1" type="ORF">EEDITHA_LOCUS6905</name>
</gene>
<evidence type="ECO:0008006" key="3">
    <source>
        <dbReference type="Google" id="ProtNLM"/>
    </source>
</evidence>
<accession>A0AAU9TWE0</accession>
<organism evidence="1 2">
    <name type="scientific">Euphydryas editha</name>
    <name type="common">Edith's checkerspot</name>
    <dbReference type="NCBI Taxonomy" id="104508"/>
    <lineage>
        <taxon>Eukaryota</taxon>
        <taxon>Metazoa</taxon>
        <taxon>Ecdysozoa</taxon>
        <taxon>Arthropoda</taxon>
        <taxon>Hexapoda</taxon>
        <taxon>Insecta</taxon>
        <taxon>Pterygota</taxon>
        <taxon>Neoptera</taxon>
        <taxon>Endopterygota</taxon>
        <taxon>Lepidoptera</taxon>
        <taxon>Glossata</taxon>
        <taxon>Ditrysia</taxon>
        <taxon>Papilionoidea</taxon>
        <taxon>Nymphalidae</taxon>
        <taxon>Nymphalinae</taxon>
        <taxon>Euphydryas</taxon>
    </lineage>
</organism>
<dbReference type="Proteomes" id="UP001153954">
    <property type="component" value="Unassembled WGS sequence"/>
</dbReference>
<keyword evidence="2" id="KW-1185">Reference proteome</keyword>
<dbReference type="AlphaFoldDB" id="A0AAU9TWE0"/>